<dbReference type="PANTHER" id="PTHR39385:SF3">
    <property type="entry name" value="ELRR (EXTRACELLULAR LEUCINE-RICH REPEAT) ONLY"/>
    <property type="match status" value="1"/>
</dbReference>
<dbReference type="OrthoDB" id="5804959at2759"/>
<dbReference type="WormBase" id="F16B12.1">
    <property type="protein sequence ID" value="CE53219"/>
    <property type="gene ID" value="WBGene00008879"/>
</dbReference>
<dbReference type="SMR" id="Q93518"/>
<evidence type="ECO:0000313" key="5">
    <source>
        <dbReference type="EMBL" id="CAB02962.3"/>
    </source>
</evidence>
<evidence type="ECO:0000256" key="1">
    <source>
        <dbReference type="ARBA" id="ARBA00023157"/>
    </source>
</evidence>
<dbReference type="SMART" id="SM00042">
    <property type="entry name" value="CUB"/>
    <property type="match status" value="2"/>
</dbReference>
<keyword evidence="3" id="KW-0812">Transmembrane</keyword>
<keyword evidence="6" id="KW-1185">Reference proteome</keyword>
<dbReference type="PhylomeDB" id="Q93518"/>
<proteinExistence type="predicted"/>
<dbReference type="InParanoid" id="Q93518"/>
<keyword evidence="1" id="KW-1015">Disulfide bond</keyword>
<keyword evidence="3" id="KW-0472">Membrane</keyword>
<dbReference type="PIR" id="T21010">
    <property type="entry name" value="T21010"/>
</dbReference>
<evidence type="ECO:0000313" key="7">
    <source>
        <dbReference type="WormBase" id="F16B12.1"/>
    </source>
</evidence>
<reference evidence="5 6" key="1">
    <citation type="journal article" date="1998" name="Science">
        <title>Genome sequence of the nematode C. elegans: a platform for investigating biology.</title>
        <authorList>
            <consortium name="The C. elegans sequencing consortium"/>
            <person name="Sulson J.E."/>
            <person name="Waterston R."/>
        </authorList>
    </citation>
    <scope>NUCLEOTIDE SEQUENCE [LARGE SCALE GENOMIC DNA]</scope>
    <source>
        <strain evidence="5 6">Bristol N2</strain>
    </source>
</reference>
<dbReference type="HOGENOM" id="CLU_014127_0_0_1"/>
<keyword evidence="3" id="KW-1133">Transmembrane helix</keyword>
<dbReference type="InterPro" id="IPR035914">
    <property type="entry name" value="Sperma_CUB_dom_sf"/>
</dbReference>
<dbReference type="Proteomes" id="UP000001940">
    <property type="component" value="Chromosome X"/>
</dbReference>
<dbReference type="UCSC" id="F16B12.1">
    <property type="organism name" value="c. elegans"/>
</dbReference>
<evidence type="ECO:0000313" key="6">
    <source>
        <dbReference type="Proteomes" id="UP000001940"/>
    </source>
</evidence>
<dbReference type="AGR" id="WB:WBGene00008879"/>
<accession>Q93518</accession>
<dbReference type="EMBL" id="BX284606">
    <property type="protein sequence ID" value="CAB02962.3"/>
    <property type="molecule type" value="Genomic_DNA"/>
</dbReference>
<protein>
    <submittedName>
        <fullName evidence="5">CUB domain-containing protein</fullName>
    </submittedName>
</protein>
<comment type="caution">
    <text evidence="2">Lacks conserved residue(s) required for the propagation of feature annotation.</text>
</comment>
<dbReference type="Gene3D" id="2.60.120.290">
    <property type="entry name" value="Spermadhesin, CUB domain"/>
    <property type="match status" value="2"/>
</dbReference>
<dbReference type="PROSITE" id="PS01180">
    <property type="entry name" value="CUB"/>
    <property type="match status" value="2"/>
</dbReference>
<dbReference type="CDD" id="cd00041">
    <property type="entry name" value="CUB"/>
    <property type="match status" value="2"/>
</dbReference>
<feature type="transmembrane region" description="Helical" evidence="3">
    <location>
        <begin position="625"/>
        <end position="647"/>
    </location>
</feature>
<dbReference type="eggNOG" id="KOG3138">
    <property type="taxonomic scope" value="Eukaryota"/>
</dbReference>
<dbReference type="Pfam" id="PF00431">
    <property type="entry name" value="CUB"/>
    <property type="match status" value="2"/>
</dbReference>
<dbReference type="FunCoup" id="Q93518">
    <property type="interactions" value="1"/>
</dbReference>
<dbReference type="PANTHER" id="PTHR39385">
    <property type="entry name" value="PROTEIN CBG20422"/>
    <property type="match status" value="1"/>
</dbReference>
<gene>
    <name evidence="5" type="ORF">CELE_F16B12.1</name>
    <name evidence="5 7" type="ORF">F16B12.1</name>
</gene>
<dbReference type="Bgee" id="WBGene00008879">
    <property type="expression patterns" value="Expressed in larva and 1 other cell type or tissue"/>
</dbReference>
<feature type="domain" description="CUB" evidence="4">
    <location>
        <begin position="12"/>
        <end position="121"/>
    </location>
</feature>
<organism evidence="5 6">
    <name type="scientific">Caenorhabditis elegans</name>
    <dbReference type="NCBI Taxonomy" id="6239"/>
    <lineage>
        <taxon>Eukaryota</taxon>
        <taxon>Metazoa</taxon>
        <taxon>Ecdysozoa</taxon>
        <taxon>Nematoda</taxon>
        <taxon>Chromadorea</taxon>
        <taxon>Rhabditida</taxon>
        <taxon>Rhabditina</taxon>
        <taxon>Rhabditomorpha</taxon>
        <taxon>Rhabditoidea</taxon>
        <taxon>Rhabditidae</taxon>
        <taxon>Peloderinae</taxon>
        <taxon>Caenorhabditis</taxon>
    </lineage>
</organism>
<dbReference type="AlphaFoldDB" id="Q93518"/>
<name>Q93518_CAEEL</name>
<dbReference type="SUPFAM" id="SSF49854">
    <property type="entry name" value="Spermadhesin, CUB domain"/>
    <property type="match status" value="3"/>
</dbReference>
<dbReference type="InterPro" id="IPR000859">
    <property type="entry name" value="CUB_dom"/>
</dbReference>
<evidence type="ECO:0000256" key="3">
    <source>
        <dbReference type="SAM" id="Phobius"/>
    </source>
</evidence>
<feature type="domain" description="CUB" evidence="4">
    <location>
        <begin position="500"/>
        <end position="613"/>
    </location>
</feature>
<sequence length="686" mass="78128">MDYEIKKGNCTCEEEVYEATIEHGIIKSPHYPNSQSCDGRCVYIILPHPNKTVSLYTSSFEISSRASLIVYSLLEENGERIRIPHAKIRRPENYFYSFSEMSFPSFVSAKNAGFEVHFISHRMTHFTSFKISFDRNYEYDEVCGYPIVDIGMDETLVQLDHAFRAASGCVFMLRPKYPDLDEEDEMVINIGYSIETIASIRTRDENGKLTFGQLTSGPRSVVTSAHFVQIISHKTERTNGLYKMEKITAKIIKRGCDCGAGEFLIGNNNQTSVSIHSPGWPDLYCPQRNCKYSIKPFNSGVDNDKMAIFEVHVKAIIGTGDSFTIAHSDELIRSVAYKEVAEHYDTTFVVKQQTLLISYQSEDKYYRRFFEVNVTQKMIDPDCSCNFFNDKTFSSEGKMLNLSFPAHCAYIYCHFQFKDSRSYSPGSVLDFQLKGAVEGDKVIIKDARHEETYQSTQLNRMNRYDVFKESEFTFYRKHLPSEGNVEVFVNWTLTKSGGSCLSLMKLSVDVDKPLIIISPRYPSEYANNEKCKFLILAPDHCRLTLSIDEISLENFHDFVFIYDGNSTDGKLIKRYTSHITHEVLNISSSSVLIMFQTDQSISDRGFHITATAHYLRDLYDGDNSLTYALIALALVFIIAILLVIYVYEKYLAKDAPRIAIAHGAGGGDNFEAARDERNLGRDHTAL</sequence>
<dbReference type="PaxDb" id="6239-F16B12.1"/>
<evidence type="ECO:0000259" key="4">
    <source>
        <dbReference type="PROSITE" id="PS01180"/>
    </source>
</evidence>
<evidence type="ECO:0000256" key="2">
    <source>
        <dbReference type="PROSITE-ProRule" id="PRU00059"/>
    </source>
</evidence>